<dbReference type="InterPro" id="IPR038550">
    <property type="entry name" value="GPCR_3_9-Cys_sf"/>
</dbReference>
<feature type="domain" description="Receptor ligand binding region" evidence="13">
    <location>
        <begin position="20"/>
        <end position="331"/>
    </location>
</feature>
<evidence type="ECO:0000256" key="3">
    <source>
        <dbReference type="ARBA" id="ARBA00022475"/>
    </source>
</evidence>
<accession>A0A8D2KSV2</accession>
<evidence type="ECO:0000256" key="2">
    <source>
        <dbReference type="ARBA" id="ARBA00007242"/>
    </source>
</evidence>
<organism evidence="15 16">
    <name type="scientific">Varanus komodoensis</name>
    <name type="common">Komodo dragon</name>
    <dbReference type="NCBI Taxonomy" id="61221"/>
    <lineage>
        <taxon>Eukaryota</taxon>
        <taxon>Metazoa</taxon>
        <taxon>Chordata</taxon>
        <taxon>Craniata</taxon>
        <taxon>Vertebrata</taxon>
        <taxon>Euteleostomi</taxon>
        <taxon>Lepidosauria</taxon>
        <taxon>Squamata</taxon>
        <taxon>Bifurcata</taxon>
        <taxon>Unidentata</taxon>
        <taxon>Episquamata</taxon>
        <taxon>Toxicofera</taxon>
        <taxon>Anguimorpha</taxon>
        <taxon>Paleoanguimorpha</taxon>
        <taxon>Varanoidea</taxon>
        <taxon>Varanidae</taxon>
        <taxon>Varanus</taxon>
    </lineage>
</organism>
<keyword evidence="8 12" id="KW-0472">Membrane</keyword>
<evidence type="ECO:0000313" key="15">
    <source>
        <dbReference type="Ensembl" id="ENSVKKP00000004668.1"/>
    </source>
</evidence>
<evidence type="ECO:0000256" key="9">
    <source>
        <dbReference type="ARBA" id="ARBA00023170"/>
    </source>
</evidence>
<keyword evidence="5" id="KW-0732">Signal</keyword>
<reference evidence="15" key="2">
    <citation type="submission" date="2025-09" db="UniProtKB">
        <authorList>
            <consortium name="Ensembl"/>
        </authorList>
    </citation>
    <scope>IDENTIFICATION</scope>
</reference>
<keyword evidence="7" id="KW-0297">G-protein coupled receptor</keyword>
<dbReference type="InterPro" id="IPR000068">
    <property type="entry name" value="GPCR_3_Ca_sens_rcpt-rel"/>
</dbReference>
<dbReference type="Pfam" id="PF01094">
    <property type="entry name" value="ANF_receptor"/>
    <property type="match status" value="1"/>
</dbReference>
<dbReference type="PANTHER" id="PTHR24061">
    <property type="entry name" value="CALCIUM-SENSING RECEPTOR-RELATED"/>
    <property type="match status" value="1"/>
</dbReference>
<dbReference type="PANTHER" id="PTHR24061:SF599">
    <property type="entry name" value="G-PROTEIN COUPLED RECEPTORS FAMILY 3 PROFILE DOMAIN-CONTAINING PROTEIN"/>
    <property type="match status" value="1"/>
</dbReference>
<evidence type="ECO:0000256" key="7">
    <source>
        <dbReference type="ARBA" id="ARBA00023040"/>
    </source>
</evidence>
<feature type="domain" description="GPCR family 3 nine cysteines" evidence="14">
    <location>
        <begin position="400"/>
        <end position="451"/>
    </location>
</feature>
<dbReference type="InterPro" id="IPR028082">
    <property type="entry name" value="Peripla_BP_I"/>
</dbReference>
<dbReference type="Pfam" id="PF07562">
    <property type="entry name" value="NCD3G"/>
    <property type="match status" value="1"/>
</dbReference>
<name>A0A8D2KSV2_VARKO</name>
<keyword evidence="11" id="KW-0807">Transducer</keyword>
<keyword evidence="6 12" id="KW-1133">Transmembrane helix</keyword>
<dbReference type="Gene3D" id="2.10.50.30">
    <property type="entry name" value="GPCR, family 3, nine cysteines domain"/>
    <property type="match status" value="1"/>
</dbReference>
<keyword evidence="9" id="KW-0675">Receptor</keyword>
<evidence type="ECO:0000313" key="16">
    <source>
        <dbReference type="Proteomes" id="UP000694545"/>
    </source>
</evidence>
<comment type="similarity">
    <text evidence="2">Belongs to the G-protein coupled receptor 3 family.</text>
</comment>
<dbReference type="SUPFAM" id="SSF53822">
    <property type="entry name" value="Periplasmic binding protein-like I"/>
    <property type="match status" value="1"/>
</dbReference>
<keyword evidence="3" id="KW-1003">Cell membrane</keyword>
<dbReference type="OMA" id="WEKPSIW"/>
<keyword evidence="4 12" id="KW-0812">Transmembrane</keyword>
<feature type="transmembrane region" description="Helical" evidence="12">
    <location>
        <begin position="472"/>
        <end position="492"/>
    </location>
</feature>
<evidence type="ECO:0000256" key="8">
    <source>
        <dbReference type="ARBA" id="ARBA00023136"/>
    </source>
</evidence>
<sequence>MKCDYHSSYSVVTKFYQHTLALAFAVNEINRNPKILPNTTLGFHIHDSYYDGKMTYHTTLNLLFGSHRFVPNYRCKTQKNLMALTYGSFPQEKNDMGRASSFYSMAPKEAHQYIGIILLLQHFGWTWVGLFVTDGDHGEHCLKILESLLDQNAICSAFTQRIPQQSRMEGMDQIYSIIASIYVPFQDIKANAFILCGEPLTITWLKTYLFLRDPENKENASFRKVWIMTTQIDFISTGHQRAWDFRLFQGAISFTIHSEKIVGFEQFLQVVQPHWTQGDNPNESIMLSGTCTGEEKLESLPRTLFEMDMTGHSYSIYNAVYVVALALHAAESFISQHRGLLGSQLVELECGLDIMNLVTFQNKSFQRVKVGWVNPNAPKGKELIISEDRIVFHRGFNQVIPLSVCNEHCHPGYQRKSLEGEKFCCYDCVPCQGGKISNMDDCFRCPEDKYPSKDRNRCIPKMISFLSFDEPIGGSLASASLSFSLITAMVFLGNNSCSKSRRLI</sequence>
<keyword evidence="16" id="KW-1185">Reference proteome</keyword>
<evidence type="ECO:0000256" key="1">
    <source>
        <dbReference type="ARBA" id="ARBA00004651"/>
    </source>
</evidence>
<proteinExistence type="inferred from homology"/>
<dbReference type="GO" id="GO:0005886">
    <property type="term" value="C:plasma membrane"/>
    <property type="evidence" value="ECO:0007669"/>
    <property type="project" value="UniProtKB-SubCell"/>
</dbReference>
<reference evidence="15" key="1">
    <citation type="submission" date="2025-08" db="UniProtKB">
        <authorList>
            <consortium name="Ensembl"/>
        </authorList>
    </citation>
    <scope>IDENTIFICATION</scope>
</reference>
<dbReference type="Gene3D" id="3.40.50.2300">
    <property type="match status" value="2"/>
</dbReference>
<dbReference type="Proteomes" id="UP000694545">
    <property type="component" value="Unplaced"/>
</dbReference>
<dbReference type="AlphaFoldDB" id="A0A8D2KSV2"/>
<keyword evidence="10" id="KW-0325">Glycoprotein</keyword>
<evidence type="ECO:0000256" key="10">
    <source>
        <dbReference type="ARBA" id="ARBA00023180"/>
    </source>
</evidence>
<protein>
    <submittedName>
        <fullName evidence="15">Uncharacterized protein</fullName>
    </submittedName>
</protein>
<dbReference type="FunFam" id="2.10.50.30:FF:000002">
    <property type="entry name" value="Vomeronasal 2 receptor, h1"/>
    <property type="match status" value="1"/>
</dbReference>
<evidence type="ECO:0000259" key="14">
    <source>
        <dbReference type="Pfam" id="PF07562"/>
    </source>
</evidence>
<dbReference type="InterPro" id="IPR001828">
    <property type="entry name" value="ANF_lig-bd_rcpt"/>
</dbReference>
<comment type="subcellular location">
    <subcellularLocation>
        <location evidence="1">Cell membrane</location>
        <topology evidence="1">Multi-pass membrane protein</topology>
    </subcellularLocation>
</comment>
<evidence type="ECO:0000256" key="12">
    <source>
        <dbReference type="SAM" id="Phobius"/>
    </source>
</evidence>
<evidence type="ECO:0000256" key="11">
    <source>
        <dbReference type="ARBA" id="ARBA00023224"/>
    </source>
</evidence>
<evidence type="ECO:0000259" key="13">
    <source>
        <dbReference type="Pfam" id="PF01094"/>
    </source>
</evidence>
<dbReference type="GO" id="GO:0004930">
    <property type="term" value="F:G protein-coupled receptor activity"/>
    <property type="evidence" value="ECO:0007669"/>
    <property type="project" value="UniProtKB-KW"/>
</dbReference>
<evidence type="ECO:0000256" key="4">
    <source>
        <dbReference type="ARBA" id="ARBA00022692"/>
    </source>
</evidence>
<dbReference type="Ensembl" id="ENSVKKT00000004797.1">
    <property type="protein sequence ID" value="ENSVKKP00000004668.1"/>
    <property type="gene ID" value="ENSVKKG00000003478.1"/>
</dbReference>
<evidence type="ECO:0000256" key="5">
    <source>
        <dbReference type="ARBA" id="ARBA00022729"/>
    </source>
</evidence>
<dbReference type="InterPro" id="IPR011500">
    <property type="entry name" value="GPCR_3_9-Cys_dom"/>
</dbReference>
<dbReference type="FunFam" id="3.40.50.2300:FF:000024">
    <property type="entry name" value="Vomeronasal 2, receptor 73"/>
    <property type="match status" value="1"/>
</dbReference>
<evidence type="ECO:0000256" key="6">
    <source>
        <dbReference type="ARBA" id="ARBA00022989"/>
    </source>
</evidence>